<protein>
    <submittedName>
        <fullName evidence="2">Uncharacterized protein</fullName>
    </submittedName>
</protein>
<reference evidence="2" key="1">
    <citation type="submission" date="2023-04" db="EMBL/GenBank/DDBJ databases">
        <authorList>
            <person name="Vijverberg K."/>
            <person name="Xiong W."/>
            <person name="Schranz E."/>
        </authorList>
    </citation>
    <scope>NUCLEOTIDE SEQUENCE</scope>
</reference>
<evidence type="ECO:0000313" key="2">
    <source>
        <dbReference type="EMBL" id="CAI9266796.1"/>
    </source>
</evidence>
<accession>A0AA35V4Q2</accession>
<organism evidence="2 3">
    <name type="scientific">Lactuca saligna</name>
    <name type="common">Willowleaf lettuce</name>
    <dbReference type="NCBI Taxonomy" id="75948"/>
    <lineage>
        <taxon>Eukaryota</taxon>
        <taxon>Viridiplantae</taxon>
        <taxon>Streptophyta</taxon>
        <taxon>Embryophyta</taxon>
        <taxon>Tracheophyta</taxon>
        <taxon>Spermatophyta</taxon>
        <taxon>Magnoliopsida</taxon>
        <taxon>eudicotyledons</taxon>
        <taxon>Gunneridae</taxon>
        <taxon>Pentapetalae</taxon>
        <taxon>asterids</taxon>
        <taxon>campanulids</taxon>
        <taxon>Asterales</taxon>
        <taxon>Asteraceae</taxon>
        <taxon>Cichorioideae</taxon>
        <taxon>Cichorieae</taxon>
        <taxon>Lactucinae</taxon>
        <taxon>Lactuca</taxon>
    </lineage>
</organism>
<dbReference type="GO" id="GO:0005667">
    <property type="term" value="C:transcription regulator complex"/>
    <property type="evidence" value="ECO:0007669"/>
    <property type="project" value="TreeGrafter"/>
</dbReference>
<feature type="compositionally biased region" description="Polar residues" evidence="1">
    <location>
        <begin position="145"/>
        <end position="167"/>
    </location>
</feature>
<name>A0AA35V4Q2_LACSI</name>
<sequence length="167" mass="18306">MQKIEPTDNNEAQSESRLSDAETIAKAFAQLYARNSFRNSKHSIMRNPSAADPTIVIVKNPHYLLLISETFMEARAALCRSGITNLPSQSPIKVDEPSIPPVSAPLHLQFHQEPTIVTSMPPVTVPILAPSFQHVPPVPRPTPPMQMSSPLSVSQDMLSSNDGIQDM</sequence>
<dbReference type="AlphaFoldDB" id="A0AA35V4Q2"/>
<evidence type="ECO:0000313" key="3">
    <source>
        <dbReference type="Proteomes" id="UP001177003"/>
    </source>
</evidence>
<dbReference type="GO" id="GO:0045944">
    <property type="term" value="P:positive regulation of transcription by RNA polymerase II"/>
    <property type="evidence" value="ECO:0007669"/>
    <property type="project" value="TreeGrafter"/>
</dbReference>
<dbReference type="Proteomes" id="UP001177003">
    <property type="component" value="Chromosome 1"/>
</dbReference>
<evidence type="ECO:0000256" key="1">
    <source>
        <dbReference type="SAM" id="MobiDB-lite"/>
    </source>
</evidence>
<dbReference type="PANTHER" id="PTHR12433">
    <property type="entry name" value="MEDIATOR OF RNA POLYMERASE II TRANSCRIPTION SUBUNIT 25"/>
    <property type="match status" value="1"/>
</dbReference>
<dbReference type="GO" id="GO:0016592">
    <property type="term" value="C:mediator complex"/>
    <property type="evidence" value="ECO:0007669"/>
    <property type="project" value="TreeGrafter"/>
</dbReference>
<proteinExistence type="predicted"/>
<feature type="region of interest" description="Disordered" evidence="1">
    <location>
        <begin position="136"/>
        <end position="167"/>
    </location>
</feature>
<keyword evidence="3" id="KW-1185">Reference proteome</keyword>
<dbReference type="PANTHER" id="PTHR12433:SF20">
    <property type="entry name" value="MEDIATOR OF RNA POLYMERASE II TRANSCRIPTION SUBUNIT 25"/>
    <property type="match status" value="1"/>
</dbReference>
<gene>
    <name evidence="2" type="ORF">LSALG_LOCUS7322</name>
</gene>
<dbReference type="EMBL" id="OX465077">
    <property type="protein sequence ID" value="CAI9266796.1"/>
    <property type="molecule type" value="Genomic_DNA"/>
</dbReference>